<dbReference type="InterPro" id="IPR036048">
    <property type="entry name" value="Interleukin_8-like_sf"/>
</dbReference>
<keyword evidence="2" id="KW-1015">Disulfide bond</keyword>
<name>G3IKG1_CRIGR</name>
<dbReference type="SUPFAM" id="SSF54117">
    <property type="entry name" value="Interleukin 8-like chemokines"/>
    <property type="match status" value="1"/>
</dbReference>
<dbReference type="GO" id="GO:0006955">
    <property type="term" value="P:immune response"/>
    <property type="evidence" value="ECO:0007669"/>
    <property type="project" value="InterPro"/>
</dbReference>
<evidence type="ECO:0000313" key="4">
    <source>
        <dbReference type="EMBL" id="EGW09445.1"/>
    </source>
</evidence>
<dbReference type="Gene3D" id="2.40.50.40">
    <property type="match status" value="1"/>
</dbReference>
<dbReference type="EMBL" id="JH003606">
    <property type="protein sequence ID" value="EGW09445.1"/>
    <property type="molecule type" value="Genomic_DNA"/>
</dbReference>
<keyword evidence="1" id="KW-0202">Cytokine</keyword>
<dbReference type="InterPro" id="IPR001811">
    <property type="entry name" value="Chemokine_IL8-like_dom"/>
</dbReference>
<gene>
    <name evidence="4" type="ORF">I79_024364</name>
</gene>
<evidence type="ECO:0000259" key="3">
    <source>
        <dbReference type="Pfam" id="PF00048"/>
    </source>
</evidence>
<evidence type="ECO:0000313" key="5">
    <source>
        <dbReference type="Proteomes" id="UP000001075"/>
    </source>
</evidence>
<evidence type="ECO:0000256" key="1">
    <source>
        <dbReference type="ARBA" id="ARBA00022514"/>
    </source>
</evidence>
<dbReference type="STRING" id="10029.G3IKG1"/>
<dbReference type="GO" id="GO:0005615">
    <property type="term" value="C:extracellular space"/>
    <property type="evidence" value="ECO:0007669"/>
    <property type="project" value="UniProtKB-KW"/>
</dbReference>
<evidence type="ECO:0000256" key="2">
    <source>
        <dbReference type="ARBA" id="ARBA00023157"/>
    </source>
</evidence>
<organism evidence="4 5">
    <name type="scientific">Cricetulus griseus</name>
    <name type="common">Chinese hamster</name>
    <name type="synonym">Cricetulus barabensis griseus</name>
    <dbReference type="NCBI Taxonomy" id="10029"/>
    <lineage>
        <taxon>Eukaryota</taxon>
        <taxon>Metazoa</taxon>
        <taxon>Chordata</taxon>
        <taxon>Craniata</taxon>
        <taxon>Vertebrata</taxon>
        <taxon>Euteleostomi</taxon>
        <taxon>Mammalia</taxon>
        <taxon>Eutheria</taxon>
        <taxon>Euarchontoglires</taxon>
        <taxon>Glires</taxon>
        <taxon>Rodentia</taxon>
        <taxon>Myomorpha</taxon>
        <taxon>Muroidea</taxon>
        <taxon>Cricetidae</taxon>
        <taxon>Cricetinae</taxon>
        <taxon>Cricetulus</taxon>
    </lineage>
</organism>
<protein>
    <submittedName>
        <fullName evidence="4">WD repeat-containing protein 69</fullName>
    </submittedName>
</protein>
<dbReference type="AlphaFoldDB" id="G3IKG1"/>
<proteinExistence type="predicted"/>
<feature type="non-terminal residue" evidence="4">
    <location>
        <position position="1"/>
    </location>
</feature>
<dbReference type="GO" id="GO:0008009">
    <property type="term" value="F:chemokine activity"/>
    <property type="evidence" value="ECO:0007669"/>
    <property type="project" value="InterPro"/>
</dbReference>
<dbReference type="Proteomes" id="UP000001075">
    <property type="component" value="Unassembled WGS sequence"/>
</dbReference>
<dbReference type="PaxDb" id="10029-XP_007630545.1"/>
<dbReference type="Pfam" id="PF00048">
    <property type="entry name" value="IL8"/>
    <property type="match status" value="1"/>
</dbReference>
<sequence>ASNFDCCLRYTKTTIPPRAIVGFTEQLADEACDIDAIITDVNTLVEEIQKAEPLITVSRAQQVRLLVQRLQEKLRQHCDHSFYLFKVLRAHILPLTNVALNKAGSW</sequence>
<dbReference type="InParanoid" id="G3IKG1"/>
<reference evidence="5" key="1">
    <citation type="journal article" date="2011" name="Nat. Biotechnol.">
        <title>The genomic sequence of the Chinese hamster ovary (CHO)-K1 cell line.</title>
        <authorList>
            <person name="Xu X."/>
            <person name="Nagarajan H."/>
            <person name="Lewis N.E."/>
            <person name="Pan S."/>
            <person name="Cai Z."/>
            <person name="Liu X."/>
            <person name="Chen W."/>
            <person name="Xie M."/>
            <person name="Wang W."/>
            <person name="Hammond S."/>
            <person name="Andersen M.R."/>
            <person name="Neff N."/>
            <person name="Passarelli B."/>
            <person name="Koh W."/>
            <person name="Fan H.C."/>
            <person name="Wang J."/>
            <person name="Gui Y."/>
            <person name="Lee K.H."/>
            <person name="Betenbaugh M.J."/>
            <person name="Quake S.R."/>
            <person name="Famili I."/>
            <person name="Palsson B.O."/>
            <person name="Wang J."/>
        </authorList>
    </citation>
    <scope>NUCLEOTIDE SEQUENCE [LARGE SCALE GENOMIC DNA]</scope>
    <source>
        <strain evidence="5">CHO K1 cell line</strain>
    </source>
</reference>
<feature type="domain" description="Chemokine interleukin-8-like" evidence="3">
    <location>
        <begin position="5"/>
        <end position="39"/>
    </location>
</feature>
<accession>G3IKG1</accession>